<dbReference type="GO" id="GO:0005975">
    <property type="term" value="P:carbohydrate metabolic process"/>
    <property type="evidence" value="ECO:0007669"/>
    <property type="project" value="InterPro"/>
</dbReference>
<reference evidence="2 3" key="2">
    <citation type="submission" date="2020-08" db="EMBL/GenBank/DDBJ databases">
        <title>Adhaeribacter dokdonensis sp. nov., isolated from the rhizosphere of Elymus tsukushiensis, a plant native to the Dokdo Islands, Republic of Korea.</title>
        <authorList>
            <person name="Ghim S.Y."/>
        </authorList>
    </citation>
    <scope>NUCLEOTIDE SEQUENCE [LARGE SCALE GENOMIC DNA]</scope>
    <source>
        <strain evidence="2 3">KUDC8001</strain>
    </source>
</reference>
<sequence length="657" mass="74546">MSNSNPDSAIEQSLTQINLKAITKGRTYYASPAAWDDEVLYFLLVDRFSDANEFNGFNDKNGNPIPQGTRTTDLFALTDSGNIDRNTWFDNGRNWCGGNLEGLREKLGYLKRLGITAVWISPIFKQTEGSNSYHGYGIQNFLDVEAHFGTRKELKDLITEAHQLGIRIILDIILNHAGNIFAYKNGNPEYENGQVYEVNGFKLNENDQQGSLPFKEIDLTLHPHAWPHGGVWPKEFQTAETWTQKGQIKQNQWDAYPAYLEGDFYSLKNINHGYSDSNLPEQEVLQHIKNFRRNKTLEYLGEVFKFWIAYADVDGYRIDTVKHMDPGAVRYFTNVIHEFAQSIGKENFYLIGEITGGRSKAINLVDATGLDAGLGIDDIQDKLEFLAKGWRNPGNPENDQQTGYFDLFNNSLVDGKNSHQWYAKRIITMFDDHDQVGTKHKFRYCGQGGAITSKSLPLALALNLTTLGIPCLYYGTEQAFNGADFRTGDEKEDYSDTFLRECMFGGQFGSFQSAGKHFFNESHEIYRYISQICLIRKQHIALRRGRQYLRQVSSTGQANDFYYPTMIGNELRWVVAWSRIFDSSELICAINTDLTTSLTIWVTVDTDLTPPDTPIECLFSTEITDIGKNVTATNTDERTVILITIPAAGFVIYSNNK</sequence>
<dbReference type="PANTHER" id="PTHR10357:SF209">
    <property type="entry name" value="PERIPLASMIC ALPHA-AMYLASE"/>
    <property type="match status" value="1"/>
</dbReference>
<dbReference type="KEGG" id="add:HUW48_07395"/>
<reference evidence="2 3" key="1">
    <citation type="submission" date="2020-06" db="EMBL/GenBank/DDBJ databases">
        <authorList>
            <person name="Hwang Y.J."/>
        </authorList>
    </citation>
    <scope>NUCLEOTIDE SEQUENCE [LARGE SCALE GENOMIC DNA]</scope>
    <source>
        <strain evidence="2 3">KUDC8001</strain>
    </source>
</reference>
<proteinExistence type="predicted"/>
<keyword evidence="3" id="KW-1185">Reference proteome</keyword>
<dbReference type="InterPro" id="IPR006047">
    <property type="entry name" value="GH13_cat_dom"/>
</dbReference>
<feature type="domain" description="Glycosyl hydrolase family 13 catalytic" evidence="1">
    <location>
        <begin position="69"/>
        <end position="536"/>
    </location>
</feature>
<gene>
    <name evidence="2" type="ORF">HUW48_07395</name>
</gene>
<dbReference type="SMART" id="SM00642">
    <property type="entry name" value="Aamy"/>
    <property type="match status" value="1"/>
</dbReference>
<dbReference type="PANTHER" id="PTHR10357">
    <property type="entry name" value="ALPHA-AMYLASE FAMILY MEMBER"/>
    <property type="match status" value="1"/>
</dbReference>
<evidence type="ECO:0000313" key="3">
    <source>
        <dbReference type="Proteomes" id="UP000514509"/>
    </source>
</evidence>
<evidence type="ECO:0000313" key="2">
    <source>
        <dbReference type="EMBL" id="QMU27877.1"/>
    </source>
</evidence>
<evidence type="ECO:0000259" key="1">
    <source>
        <dbReference type="SMART" id="SM00642"/>
    </source>
</evidence>
<dbReference type="AlphaFoldDB" id="A0A7L7L4Z7"/>
<dbReference type="RefSeq" id="WP_182415068.1">
    <property type="nucleotide sequence ID" value="NZ_CP055153.1"/>
</dbReference>
<name>A0A7L7L4Z7_9BACT</name>
<accession>A0A7L7L4Z7</accession>
<dbReference type="EMBL" id="CP055153">
    <property type="protein sequence ID" value="QMU27877.1"/>
    <property type="molecule type" value="Genomic_DNA"/>
</dbReference>
<dbReference type="InterPro" id="IPR017853">
    <property type="entry name" value="GH"/>
</dbReference>
<dbReference type="SUPFAM" id="SSF51445">
    <property type="entry name" value="(Trans)glycosidases"/>
    <property type="match status" value="1"/>
</dbReference>
<protein>
    <submittedName>
        <fullName evidence="2">Alpha-amylase</fullName>
    </submittedName>
</protein>
<dbReference type="Gene3D" id="3.20.20.80">
    <property type="entry name" value="Glycosidases"/>
    <property type="match status" value="2"/>
</dbReference>
<organism evidence="2 3">
    <name type="scientific">Adhaeribacter radiodurans</name>
    <dbReference type="NCBI Taxonomy" id="2745197"/>
    <lineage>
        <taxon>Bacteria</taxon>
        <taxon>Pseudomonadati</taxon>
        <taxon>Bacteroidota</taxon>
        <taxon>Cytophagia</taxon>
        <taxon>Cytophagales</taxon>
        <taxon>Hymenobacteraceae</taxon>
        <taxon>Adhaeribacter</taxon>
    </lineage>
</organism>
<dbReference type="Pfam" id="PF00128">
    <property type="entry name" value="Alpha-amylase"/>
    <property type="match status" value="1"/>
</dbReference>
<dbReference type="Proteomes" id="UP000514509">
    <property type="component" value="Chromosome"/>
</dbReference>